<dbReference type="AlphaFoldDB" id="A0A2A7MI29"/>
<dbReference type="PANTHER" id="PTHR30514">
    <property type="entry name" value="GLUCOKINASE"/>
    <property type="match status" value="1"/>
</dbReference>
<sequence>MSEVYQKIAEKIPNMSKAQEKIAKYILSNPNTTPFLTVEKLAKLSGVSIATITRFVTFLGYKGYPEFLKDTQESMQAQVTNSERIKLNAEVKEECEKNIYEVFESDLNNIKSTMEDMNLYEIKRAVNEIMNSKRIYIVARRSVYSLGILLKYYLDFVFNNVYIIENTEDIPKYVDKYDLVIGINFENYSRSTVEVFSYLKSKGSRTIAITDNMLSPIVPYADVSLTAISKGVTSLDSFAAPISLINALVVSIKEQKKECFINNVELLEETYKKFDIFI</sequence>
<dbReference type="Proteomes" id="UP000789738">
    <property type="component" value="Unassembled WGS sequence"/>
</dbReference>
<name>A0A2A7MI29_9CLOT</name>
<dbReference type="PROSITE" id="PS51071">
    <property type="entry name" value="HTH_RPIR"/>
    <property type="match status" value="1"/>
</dbReference>
<dbReference type="OrthoDB" id="2930at2"/>
<evidence type="ECO:0000259" key="4">
    <source>
        <dbReference type="PROSITE" id="PS51071"/>
    </source>
</evidence>
<dbReference type="PANTHER" id="PTHR30514:SF18">
    <property type="entry name" value="RPIR-FAMILY TRANSCRIPTIONAL REGULATOR"/>
    <property type="match status" value="1"/>
</dbReference>
<dbReference type="GO" id="GO:0097367">
    <property type="term" value="F:carbohydrate derivative binding"/>
    <property type="evidence" value="ECO:0007669"/>
    <property type="project" value="InterPro"/>
</dbReference>
<dbReference type="InterPro" id="IPR001347">
    <property type="entry name" value="SIS_dom"/>
</dbReference>
<evidence type="ECO:0000256" key="2">
    <source>
        <dbReference type="ARBA" id="ARBA00023125"/>
    </source>
</evidence>
<evidence type="ECO:0000256" key="1">
    <source>
        <dbReference type="ARBA" id="ARBA00023015"/>
    </source>
</evidence>
<proteinExistence type="predicted"/>
<keyword evidence="3" id="KW-0804">Transcription</keyword>
<dbReference type="Proteomes" id="UP001189143">
    <property type="component" value="Unassembled WGS sequence"/>
</dbReference>
<evidence type="ECO:0000313" key="10">
    <source>
        <dbReference type="Proteomes" id="UP000220840"/>
    </source>
</evidence>
<evidence type="ECO:0000259" key="5">
    <source>
        <dbReference type="PROSITE" id="PS51464"/>
    </source>
</evidence>
<dbReference type="InterPro" id="IPR036388">
    <property type="entry name" value="WH-like_DNA-bd_sf"/>
</dbReference>
<dbReference type="EMBL" id="PDCJ01000001">
    <property type="protein sequence ID" value="PEG30768.1"/>
    <property type="molecule type" value="Genomic_DNA"/>
</dbReference>
<protein>
    <submittedName>
        <fullName evidence="9">HTH-type transcriptional regulator HexR</fullName>
    </submittedName>
    <submittedName>
        <fullName evidence="8">MurR/RpiR family transcriptional regulator</fullName>
    </submittedName>
    <submittedName>
        <fullName evidence="6">Transcriptional regulator, phosphosugar-binding SIS domain</fullName>
    </submittedName>
</protein>
<organism evidence="8 10">
    <name type="scientific">Clostridium neonatale</name>
    <dbReference type="NCBI Taxonomy" id="137838"/>
    <lineage>
        <taxon>Bacteria</taxon>
        <taxon>Bacillati</taxon>
        <taxon>Bacillota</taxon>
        <taxon>Clostridia</taxon>
        <taxon>Eubacteriales</taxon>
        <taxon>Clostridiaceae</taxon>
        <taxon>Clostridium</taxon>
    </lineage>
</organism>
<evidence type="ECO:0000313" key="7">
    <source>
        <dbReference type="EMBL" id="CAI3635795.1"/>
    </source>
</evidence>
<dbReference type="InterPro" id="IPR046348">
    <property type="entry name" value="SIS_dom_sf"/>
</dbReference>
<feature type="domain" description="SIS" evidence="5">
    <location>
        <begin position="125"/>
        <end position="258"/>
    </location>
</feature>
<gene>
    <name evidence="9" type="primary">hexR_2</name>
    <name evidence="7" type="ORF">CNEO2_470037</name>
    <name evidence="6" type="ORF">CNEO_43719</name>
    <name evidence="9" type="ORF">CNEONATNEC25_01783</name>
    <name evidence="8" type="ORF">CQ394_03340</name>
</gene>
<keyword evidence="2" id="KW-0238">DNA-binding</keyword>
<dbReference type="SUPFAM" id="SSF53697">
    <property type="entry name" value="SIS domain"/>
    <property type="match status" value="1"/>
</dbReference>
<dbReference type="GO" id="GO:0003677">
    <property type="term" value="F:DNA binding"/>
    <property type="evidence" value="ECO:0007669"/>
    <property type="project" value="UniProtKB-KW"/>
</dbReference>
<evidence type="ECO:0000313" key="9">
    <source>
        <dbReference type="EMBL" id="VCT84183.1"/>
    </source>
</evidence>
<dbReference type="InterPro" id="IPR009057">
    <property type="entry name" value="Homeodomain-like_sf"/>
</dbReference>
<feature type="domain" description="HTH rpiR-type" evidence="4">
    <location>
        <begin position="2"/>
        <end position="78"/>
    </location>
</feature>
<dbReference type="Gene3D" id="3.40.50.10490">
    <property type="entry name" value="Glucose-6-phosphate isomerase like protein, domain 1"/>
    <property type="match status" value="1"/>
</dbReference>
<dbReference type="InterPro" id="IPR035472">
    <property type="entry name" value="RpiR-like_SIS"/>
</dbReference>
<dbReference type="Gene3D" id="1.10.10.10">
    <property type="entry name" value="Winged helix-like DNA-binding domain superfamily/Winged helix DNA-binding domain"/>
    <property type="match status" value="1"/>
</dbReference>
<dbReference type="GO" id="GO:1901135">
    <property type="term" value="P:carbohydrate derivative metabolic process"/>
    <property type="evidence" value="ECO:0007669"/>
    <property type="project" value="InterPro"/>
</dbReference>
<reference evidence="7" key="4">
    <citation type="submission" date="2022-10" db="EMBL/GenBank/DDBJ databases">
        <authorList>
            <person name="Aires J."/>
            <person name="Mesa V."/>
        </authorList>
    </citation>
    <scope>NUCLEOTIDE SEQUENCE</scope>
    <source>
        <strain evidence="7">Clostridium neonatale JD116</strain>
    </source>
</reference>
<dbReference type="PROSITE" id="PS51464">
    <property type="entry name" value="SIS"/>
    <property type="match status" value="1"/>
</dbReference>
<dbReference type="CDD" id="cd05013">
    <property type="entry name" value="SIS_RpiR"/>
    <property type="match status" value="1"/>
</dbReference>
<dbReference type="Proteomes" id="UP000220840">
    <property type="component" value="Unassembled WGS sequence"/>
</dbReference>
<dbReference type="EMBL" id="UWJD01000001">
    <property type="protein sequence ID" value="VCT84183.1"/>
    <property type="molecule type" value="Genomic_DNA"/>
</dbReference>
<dbReference type="Pfam" id="PF01380">
    <property type="entry name" value="SIS"/>
    <property type="match status" value="1"/>
</dbReference>
<dbReference type="EMBL" id="CAMTCP010000245">
    <property type="protein sequence ID" value="CAI3635795.1"/>
    <property type="molecule type" value="Genomic_DNA"/>
</dbReference>
<evidence type="ECO:0000313" key="6">
    <source>
        <dbReference type="EMBL" id="CAG9708590.1"/>
    </source>
</evidence>
<reference evidence="8 10" key="1">
    <citation type="submission" date="2017-10" db="EMBL/GenBank/DDBJ databases">
        <title>Effective Description of Clostridium neonatale sp. nov. linked to necrotizing enterocolitis in neonates and a clarification of species assignable to the genus Clostridium (Prazmowski 1880) emend. Lawson and Rainey 2016.</title>
        <authorList>
            <person name="Bernard K."/>
            <person name="Burdz T."/>
            <person name="Wiebe D."/>
            <person name="Balcewich B."/>
            <person name="Alfa M."/>
            <person name="Bernier A.-M."/>
        </authorList>
    </citation>
    <scope>NUCLEOTIDE SEQUENCE [LARGE SCALE GENOMIC DNA]</scope>
    <source>
        <strain evidence="8 10">LCDC99A005</strain>
    </source>
</reference>
<evidence type="ECO:0000313" key="11">
    <source>
        <dbReference type="Proteomes" id="UP000431451"/>
    </source>
</evidence>
<keyword evidence="10" id="KW-1185">Reference proteome</keyword>
<keyword evidence="1" id="KW-0805">Transcription regulation</keyword>
<evidence type="ECO:0000313" key="8">
    <source>
        <dbReference type="EMBL" id="PEG30768.1"/>
    </source>
</evidence>
<dbReference type="SUPFAM" id="SSF46689">
    <property type="entry name" value="Homeodomain-like"/>
    <property type="match status" value="1"/>
</dbReference>
<dbReference type="Pfam" id="PF01418">
    <property type="entry name" value="HTH_6"/>
    <property type="match status" value="1"/>
</dbReference>
<dbReference type="EMBL" id="CAKJVE010000004">
    <property type="protein sequence ID" value="CAG9708590.1"/>
    <property type="molecule type" value="Genomic_DNA"/>
</dbReference>
<reference evidence="9 11" key="2">
    <citation type="submission" date="2018-06" db="EMBL/GenBank/DDBJ databases">
        <authorList>
            <consortium name="IHU Genomes"/>
        </authorList>
    </citation>
    <scope>NUCLEOTIDE SEQUENCE [LARGE SCALE GENOMIC DNA]</scope>
    <source>
        <strain evidence="9 11">NEC25</strain>
    </source>
</reference>
<dbReference type="Proteomes" id="UP000431451">
    <property type="component" value="Unassembled WGS sequence"/>
</dbReference>
<dbReference type="GO" id="GO:0003700">
    <property type="term" value="F:DNA-binding transcription factor activity"/>
    <property type="evidence" value="ECO:0007669"/>
    <property type="project" value="InterPro"/>
</dbReference>
<evidence type="ECO:0000256" key="3">
    <source>
        <dbReference type="ARBA" id="ARBA00023163"/>
    </source>
</evidence>
<dbReference type="InterPro" id="IPR047640">
    <property type="entry name" value="RpiR-like"/>
</dbReference>
<reference evidence="6" key="3">
    <citation type="submission" date="2021-10" db="EMBL/GenBank/DDBJ databases">
        <authorList>
            <person name="Mesa V."/>
        </authorList>
    </citation>
    <scope>NUCLEOTIDE SEQUENCE</scope>
    <source>
        <strain evidence="6">CC3_PB</strain>
    </source>
</reference>
<dbReference type="STRING" id="137838.GCA_001458595_02128"/>
<dbReference type="InterPro" id="IPR000281">
    <property type="entry name" value="HTH_RpiR"/>
</dbReference>
<accession>A0A2A7MI29</accession>
<dbReference type="RefSeq" id="WP_058294936.1">
    <property type="nucleotide sequence ID" value="NZ_CAKJVE010000004.1"/>
</dbReference>